<accession>A0A9X1FAR4</accession>
<evidence type="ECO:0000313" key="1">
    <source>
        <dbReference type="EMBL" id="MBV7270722.1"/>
    </source>
</evidence>
<dbReference type="RefSeq" id="WP_218547993.1">
    <property type="nucleotide sequence ID" value="NZ_JAGSPD010000026.1"/>
</dbReference>
<name>A0A9X1FAR4_9FLAO</name>
<dbReference type="EMBL" id="JAGSPD010000026">
    <property type="protein sequence ID" value="MBV7270722.1"/>
    <property type="molecule type" value="Genomic_DNA"/>
</dbReference>
<sequence length="86" mass="9898">MIGELVHHKNLLKQHANSIVSSVKAIAQFSKVTVSKACKLYGISEDCYYAQKIKIICKTSLFKKCYRQYPNQLTLKEITDIEYLNL</sequence>
<protein>
    <submittedName>
        <fullName evidence="1">Uncharacterized protein</fullName>
    </submittedName>
</protein>
<comment type="caution">
    <text evidence="1">The sequence shown here is derived from an EMBL/GenBank/DDBJ whole genome shotgun (WGS) entry which is preliminary data.</text>
</comment>
<organism evidence="1 2">
    <name type="scientific">Winogradskyella luteola</name>
    <dbReference type="NCBI Taxonomy" id="2828330"/>
    <lineage>
        <taxon>Bacteria</taxon>
        <taxon>Pseudomonadati</taxon>
        <taxon>Bacteroidota</taxon>
        <taxon>Flavobacteriia</taxon>
        <taxon>Flavobacteriales</taxon>
        <taxon>Flavobacteriaceae</taxon>
        <taxon>Winogradskyella</taxon>
    </lineage>
</organism>
<evidence type="ECO:0000313" key="2">
    <source>
        <dbReference type="Proteomes" id="UP001138894"/>
    </source>
</evidence>
<reference evidence="1" key="1">
    <citation type="submission" date="2021-04" db="EMBL/GenBank/DDBJ databases">
        <authorList>
            <person name="Pira H."/>
            <person name="Risdian C."/>
            <person name="Wink J."/>
        </authorList>
    </citation>
    <scope>NUCLEOTIDE SEQUENCE</scope>
    <source>
        <strain evidence="1">WHY3</strain>
    </source>
</reference>
<dbReference type="AlphaFoldDB" id="A0A9X1FAR4"/>
<keyword evidence="2" id="KW-1185">Reference proteome</keyword>
<gene>
    <name evidence="1" type="ORF">KCG49_16155</name>
</gene>
<dbReference type="Proteomes" id="UP001138894">
    <property type="component" value="Unassembled WGS sequence"/>
</dbReference>
<proteinExistence type="predicted"/>